<feature type="region of interest" description="Disordered" evidence="1">
    <location>
        <begin position="80"/>
        <end position="182"/>
    </location>
</feature>
<organism evidence="2 3">
    <name type="scientific">Chara braunii</name>
    <name type="common">Braun's stonewort</name>
    <dbReference type="NCBI Taxonomy" id="69332"/>
    <lineage>
        <taxon>Eukaryota</taxon>
        <taxon>Viridiplantae</taxon>
        <taxon>Streptophyta</taxon>
        <taxon>Charophyceae</taxon>
        <taxon>Charales</taxon>
        <taxon>Characeae</taxon>
        <taxon>Chara</taxon>
    </lineage>
</organism>
<name>A0A388KLN0_CHABU</name>
<gene>
    <name evidence="2" type="ORF">CBR_g8259</name>
</gene>
<protein>
    <submittedName>
        <fullName evidence="2">Uncharacterized protein</fullName>
    </submittedName>
</protein>
<proteinExistence type="predicted"/>
<accession>A0A388KLN0</accession>
<evidence type="ECO:0000256" key="1">
    <source>
        <dbReference type="SAM" id="MobiDB-lite"/>
    </source>
</evidence>
<feature type="compositionally biased region" description="Acidic residues" evidence="1">
    <location>
        <begin position="103"/>
        <end position="112"/>
    </location>
</feature>
<feature type="region of interest" description="Disordered" evidence="1">
    <location>
        <begin position="1"/>
        <end position="53"/>
    </location>
</feature>
<dbReference type="Gramene" id="GBG70959">
    <property type="protein sequence ID" value="GBG70959"/>
    <property type="gene ID" value="CBR_g8259"/>
</dbReference>
<sequence>MVRQRLDQQKAVEEAKREAEEKRKKVEEEKAAKEEEAKAAMARKLEKEEEEKRRQWEIKKLLVQQREEYEVKLAKLVDLNRNMKEITIGARKKKSSETSSSTSEEDEEEAEEVTPLKDKRKRHDSTSVVESSPPVETPKKLGKLEEAGTPANQKRRGRGRPTKVDAQAARLAKGEDPWEGVPMGDKYATESVYRKAVRKAIASFYPETLNLKAICKGVGLSFHGINDAVDTLSELRVTYCYRGKKSSGSTSSKPGEEEQIRGEIQEPQEEQDE</sequence>
<dbReference type="AlphaFoldDB" id="A0A388KLN0"/>
<dbReference type="EMBL" id="BFEA01000138">
    <property type="protein sequence ID" value="GBG70959.1"/>
    <property type="molecule type" value="Genomic_DNA"/>
</dbReference>
<evidence type="ECO:0000313" key="2">
    <source>
        <dbReference type="EMBL" id="GBG70959.1"/>
    </source>
</evidence>
<evidence type="ECO:0000313" key="3">
    <source>
        <dbReference type="Proteomes" id="UP000265515"/>
    </source>
</evidence>
<dbReference type="Proteomes" id="UP000265515">
    <property type="component" value="Unassembled WGS sequence"/>
</dbReference>
<keyword evidence="3" id="KW-1185">Reference proteome</keyword>
<feature type="compositionally biased region" description="Basic and acidic residues" evidence="1">
    <location>
        <begin position="254"/>
        <end position="264"/>
    </location>
</feature>
<feature type="compositionally biased region" description="Basic and acidic residues" evidence="1">
    <location>
        <begin position="137"/>
        <end position="146"/>
    </location>
</feature>
<reference evidence="2 3" key="1">
    <citation type="journal article" date="2018" name="Cell">
        <title>The Chara Genome: Secondary Complexity and Implications for Plant Terrestrialization.</title>
        <authorList>
            <person name="Nishiyama T."/>
            <person name="Sakayama H."/>
            <person name="Vries J.D."/>
            <person name="Buschmann H."/>
            <person name="Saint-Marcoux D."/>
            <person name="Ullrich K.K."/>
            <person name="Haas F.B."/>
            <person name="Vanderstraeten L."/>
            <person name="Becker D."/>
            <person name="Lang D."/>
            <person name="Vosolsobe S."/>
            <person name="Rombauts S."/>
            <person name="Wilhelmsson P.K.I."/>
            <person name="Janitza P."/>
            <person name="Kern R."/>
            <person name="Heyl A."/>
            <person name="Rumpler F."/>
            <person name="Villalobos L.I.A.C."/>
            <person name="Clay J.M."/>
            <person name="Skokan R."/>
            <person name="Toyoda A."/>
            <person name="Suzuki Y."/>
            <person name="Kagoshima H."/>
            <person name="Schijlen E."/>
            <person name="Tajeshwar N."/>
            <person name="Catarino B."/>
            <person name="Hetherington A.J."/>
            <person name="Saltykova A."/>
            <person name="Bonnot C."/>
            <person name="Breuninger H."/>
            <person name="Symeonidi A."/>
            <person name="Radhakrishnan G.V."/>
            <person name="Van Nieuwerburgh F."/>
            <person name="Deforce D."/>
            <person name="Chang C."/>
            <person name="Karol K.G."/>
            <person name="Hedrich R."/>
            <person name="Ulvskov P."/>
            <person name="Glockner G."/>
            <person name="Delwiche C.F."/>
            <person name="Petrasek J."/>
            <person name="Van de Peer Y."/>
            <person name="Friml J."/>
            <person name="Beilby M."/>
            <person name="Dolan L."/>
            <person name="Kohara Y."/>
            <person name="Sugano S."/>
            <person name="Fujiyama A."/>
            <person name="Delaux P.-M."/>
            <person name="Quint M."/>
            <person name="TheiBen G."/>
            <person name="Hagemann M."/>
            <person name="Harholt J."/>
            <person name="Dunand C."/>
            <person name="Zachgo S."/>
            <person name="Langdale J."/>
            <person name="Maumus F."/>
            <person name="Straeten D.V.D."/>
            <person name="Gould S.B."/>
            <person name="Rensing S.A."/>
        </authorList>
    </citation>
    <scope>NUCLEOTIDE SEQUENCE [LARGE SCALE GENOMIC DNA]</scope>
    <source>
        <strain evidence="2 3">S276</strain>
    </source>
</reference>
<comment type="caution">
    <text evidence="2">The sequence shown here is derived from an EMBL/GenBank/DDBJ whole genome shotgun (WGS) entry which is preliminary data.</text>
</comment>
<feature type="region of interest" description="Disordered" evidence="1">
    <location>
        <begin position="243"/>
        <end position="273"/>
    </location>
</feature>